<feature type="domain" description="Channel forming colicins" evidence="1">
    <location>
        <begin position="145"/>
        <end position="156"/>
    </location>
</feature>
<dbReference type="PROSITE" id="PS00276">
    <property type="entry name" value="CHANNEL_COLICIN"/>
    <property type="match status" value="1"/>
</dbReference>
<dbReference type="GO" id="GO:0031640">
    <property type="term" value="P:killing of cells of another organism"/>
    <property type="evidence" value="ECO:0007669"/>
    <property type="project" value="InterPro"/>
</dbReference>
<dbReference type="AlphaFoldDB" id="A0A944DBX5"/>
<comment type="caution">
    <text evidence="2">The sequence shown here is derived from an EMBL/GenBank/DDBJ whole genome shotgun (WGS) entry which is preliminary data.</text>
</comment>
<name>A0A944DBX5_DENI1</name>
<dbReference type="GO" id="GO:0050829">
    <property type="term" value="P:defense response to Gram-negative bacterium"/>
    <property type="evidence" value="ECO:0007669"/>
    <property type="project" value="InterPro"/>
</dbReference>
<dbReference type="GO" id="GO:0140911">
    <property type="term" value="F:pore-forming activity"/>
    <property type="evidence" value="ECO:0007669"/>
    <property type="project" value="InterPro"/>
</dbReference>
<dbReference type="RefSeq" id="WP_214362555.1">
    <property type="nucleotide sequence ID" value="NZ_JAEKFT010000018.1"/>
</dbReference>
<dbReference type="InterPro" id="IPR000293">
    <property type="entry name" value="Channel_colicin_C"/>
</dbReference>
<dbReference type="EMBL" id="JAEKFT010000018">
    <property type="protein sequence ID" value="MBT0962607.1"/>
    <property type="molecule type" value="Genomic_DNA"/>
</dbReference>
<dbReference type="GO" id="GO:0016020">
    <property type="term" value="C:membrane"/>
    <property type="evidence" value="ECO:0007669"/>
    <property type="project" value="InterPro"/>
</dbReference>
<proteinExistence type="predicted"/>
<organism evidence="2 3">
    <name type="scientific">Denitromonas iodatirespirans</name>
    <dbReference type="NCBI Taxonomy" id="2795389"/>
    <lineage>
        <taxon>Bacteria</taxon>
        <taxon>Pseudomonadati</taxon>
        <taxon>Pseudomonadota</taxon>
        <taxon>Betaproteobacteria</taxon>
        <taxon>Rhodocyclales</taxon>
        <taxon>Zoogloeaceae</taxon>
        <taxon>Denitromonas</taxon>
    </lineage>
</organism>
<evidence type="ECO:0000313" key="2">
    <source>
        <dbReference type="EMBL" id="MBT0962607.1"/>
    </source>
</evidence>
<evidence type="ECO:0000313" key="3">
    <source>
        <dbReference type="Proteomes" id="UP000694660"/>
    </source>
</evidence>
<accession>A0A944DBX5</accession>
<dbReference type="Proteomes" id="UP000694660">
    <property type="component" value="Unassembled WGS sequence"/>
</dbReference>
<dbReference type="Pfam" id="PF15579">
    <property type="entry name" value="Imm52"/>
    <property type="match status" value="1"/>
</dbReference>
<dbReference type="InterPro" id="IPR028969">
    <property type="entry name" value="Imm52"/>
</dbReference>
<sequence length="248" mass="28481">MKKIRPLSIRFRAQFKIDLEHPPTLEDDLAALFRLRQHLSQFSPKLSEWFLGGNTKEEAFLYSAFDENGPTTALMAVLKEKIRQEKDMLPPMRSVGLWNGEEQVEGASMGLFFRQTKEPSQVDFGTRLRDFLTYPNVLSTTRKMTEIWQPLFVSVEPVFYDPVFKDRPGVGWMLYLPRVLTVQQVPEARALVPVLSQDESGKERQTGTIIVSVTDEPFSDQNPEHVKIANAIEIRLVDQDLLPRFADL</sequence>
<gene>
    <name evidence="2" type="ORF">I8J34_15610</name>
</gene>
<evidence type="ECO:0000259" key="1">
    <source>
        <dbReference type="PROSITE" id="PS00276"/>
    </source>
</evidence>
<reference evidence="3" key="1">
    <citation type="journal article" date="2022" name="ISME J.">
        <title>Genetic and phylogenetic analysis of dissimilatory iodate-reducing bacteria identifies potential niches across the world's oceans.</title>
        <authorList>
            <person name="Reyes-Umana V."/>
            <person name="Henning Z."/>
            <person name="Lee K."/>
            <person name="Barnum T.P."/>
            <person name="Coates J.D."/>
        </authorList>
    </citation>
    <scope>NUCLEOTIDE SEQUENCE [LARGE SCALE GENOMIC DNA]</scope>
    <source>
        <strain evidence="3">IR12</strain>
    </source>
</reference>
<keyword evidence="3" id="KW-1185">Reference proteome</keyword>
<protein>
    <submittedName>
        <fullName evidence="2">Immunity 52 family protein</fullName>
    </submittedName>
</protein>